<dbReference type="AlphaFoldDB" id="A0A1X2EZW0"/>
<feature type="compositionally biased region" description="Basic and acidic residues" evidence="1">
    <location>
        <begin position="236"/>
        <end position="258"/>
    </location>
</feature>
<reference evidence="4 5" key="1">
    <citation type="submission" date="2016-01" db="EMBL/GenBank/DDBJ databases">
        <title>The new phylogeny of the genus Mycobacterium.</title>
        <authorList>
            <person name="Tarcisio F."/>
            <person name="Conor M."/>
            <person name="Antonella G."/>
            <person name="Elisabetta G."/>
            <person name="Giulia F.S."/>
            <person name="Sara T."/>
            <person name="Anna F."/>
            <person name="Clotilde B."/>
            <person name="Roberto B."/>
            <person name="Veronica D.S."/>
            <person name="Fabio R."/>
            <person name="Monica P."/>
            <person name="Olivier J."/>
            <person name="Enrico T."/>
            <person name="Nicola S."/>
        </authorList>
    </citation>
    <scope>NUCLEOTIDE SEQUENCE [LARGE SCALE GENOMIC DNA]</scope>
    <source>
        <strain evidence="4 5">ATCC 700010</strain>
    </source>
</reference>
<dbReference type="Proteomes" id="UP000193964">
    <property type="component" value="Unassembled WGS sequence"/>
</dbReference>
<feature type="chain" id="PRO_5012168357" description="Transmembrane protein" evidence="3">
    <location>
        <begin position="28"/>
        <end position="258"/>
    </location>
</feature>
<feature type="compositionally biased region" description="Basic and acidic residues" evidence="1">
    <location>
        <begin position="185"/>
        <end position="220"/>
    </location>
</feature>
<accession>A0A1X2EZW0</accession>
<gene>
    <name evidence="4" type="ORF">AWC31_34130</name>
</gene>
<dbReference type="EMBL" id="LQQA01000030">
    <property type="protein sequence ID" value="ORX11714.1"/>
    <property type="molecule type" value="Genomic_DNA"/>
</dbReference>
<protein>
    <recommendedName>
        <fullName evidence="6">Transmembrane protein</fullName>
    </recommendedName>
</protein>
<sequence>MRHATPSLALAGALVLPLVAVPPDADAMRTEVRAVQPAAVARYAPDALLVHLGRTAVTAVPPGDQAVSGQLANATSAATSVDWRALISTITSTAAAVILAPVVVAFVGLAWVISQIQNFFYNRENATPAALPPTDTPVQAKRNAPTEPAAVDEQPTKPRTAKSSAKPTERELTKPAQRAPTPRPVVRESLGDGERLRVLAPGPDDRRSTTRHTAADDGVTKSKSTPRAASPAAKSSADRDSDHGERDNKRDDSSKHHR</sequence>
<feature type="compositionally biased region" description="Low complexity" evidence="1">
    <location>
        <begin position="221"/>
        <end position="235"/>
    </location>
</feature>
<keyword evidence="2" id="KW-0472">Membrane</keyword>
<proteinExistence type="predicted"/>
<feature type="transmembrane region" description="Helical" evidence="2">
    <location>
        <begin position="85"/>
        <end position="113"/>
    </location>
</feature>
<comment type="caution">
    <text evidence="4">The sequence shown here is derived from an EMBL/GenBank/DDBJ whole genome shotgun (WGS) entry which is preliminary data.</text>
</comment>
<dbReference type="RefSeq" id="WP_085146670.1">
    <property type="nucleotide sequence ID" value="NZ_JACKUA010000032.1"/>
</dbReference>
<evidence type="ECO:0000256" key="1">
    <source>
        <dbReference type="SAM" id="MobiDB-lite"/>
    </source>
</evidence>
<keyword evidence="2" id="KW-1133">Transmembrane helix</keyword>
<feature type="region of interest" description="Disordered" evidence="1">
    <location>
        <begin position="128"/>
        <end position="258"/>
    </location>
</feature>
<evidence type="ECO:0000256" key="2">
    <source>
        <dbReference type="SAM" id="Phobius"/>
    </source>
</evidence>
<keyword evidence="3" id="KW-0732">Signal</keyword>
<feature type="signal peptide" evidence="3">
    <location>
        <begin position="1"/>
        <end position="27"/>
    </location>
</feature>
<organism evidence="4 5">
    <name type="scientific">Mycolicibacterium wolinskyi</name>
    <dbReference type="NCBI Taxonomy" id="59750"/>
    <lineage>
        <taxon>Bacteria</taxon>
        <taxon>Bacillati</taxon>
        <taxon>Actinomycetota</taxon>
        <taxon>Actinomycetes</taxon>
        <taxon>Mycobacteriales</taxon>
        <taxon>Mycobacteriaceae</taxon>
        <taxon>Mycolicibacterium</taxon>
    </lineage>
</organism>
<keyword evidence="2" id="KW-0812">Transmembrane</keyword>
<evidence type="ECO:0000313" key="4">
    <source>
        <dbReference type="EMBL" id="ORX11714.1"/>
    </source>
</evidence>
<evidence type="ECO:0000313" key="5">
    <source>
        <dbReference type="Proteomes" id="UP000193964"/>
    </source>
</evidence>
<evidence type="ECO:0000256" key="3">
    <source>
        <dbReference type="SAM" id="SignalP"/>
    </source>
</evidence>
<name>A0A1X2EZW0_9MYCO</name>
<evidence type="ECO:0008006" key="6">
    <source>
        <dbReference type="Google" id="ProtNLM"/>
    </source>
</evidence>